<feature type="active site" evidence="8">
    <location>
        <position position="189"/>
    </location>
</feature>
<protein>
    <recommendedName>
        <fullName evidence="3">3-hydroxyisobutyrate dehydrogenase</fullName>
        <ecNumber evidence="3">1.1.1.31</ecNumber>
    </recommendedName>
</protein>
<dbReference type="InterPro" id="IPR013328">
    <property type="entry name" value="6PGD_dom2"/>
</dbReference>
<keyword evidence="4" id="KW-0101">Branched-chain amino acid catabolism</keyword>
<dbReference type="GO" id="GO:0008442">
    <property type="term" value="F:3-hydroxyisobutyrate dehydrogenase activity"/>
    <property type="evidence" value="ECO:0007669"/>
    <property type="project" value="UniProtKB-EC"/>
</dbReference>
<dbReference type="InterPro" id="IPR029154">
    <property type="entry name" value="HIBADH-like_NADP-bd"/>
</dbReference>
<dbReference type="PANTHER" id="PTHR22981:SF7">
    <property type="entry name" value="3-HYDROXYISOBUTYRATE DEHYDROGENASE, MITOCHONDRIAL"/>
    <property type="match status" value="1"/>
</dbReference>
<evidence type="ECO:0000256" key="8">
    <source>
        <dbReference type="PIRSR" id="PIRSR000103-1"/>
    </source>
</evidence>
<comment type="pathway">
    <text evidence="1">Amino-acid degradation; L-valine degradation.</text>
</comment>
<dbReference type="PIRSF" id="PIRSF000103">
    <property type="entry name" value="HIBADH"/>
    <property type="match status" value="1"/>
</dbReference>
<keyword evidence="5" id="KW-0560">Oxidoreductase</keyword>
<feature type="domain" description="3-hydroxyisobutyrate dehydrogenase-like NAD-binding" evidence="10">
    <location>
        <begin position="183"/>
        <end position="310"/>
    </location>
</feature>
<sequence length="314" mass="33246">MFKSALKLIQCSLETELARRNASTVGFIGIGNMGTHMASHLAKKIDKVKVFDISAEAARSVKGAHVCSSLEETASNVDVLFLSLPNGDIVKDTLVNKGVMKALPKKSLIVDTSTIDPKVSKELFRLAEENSLRFLDSPVSGGVTGAEAATLAIMVGGNKTDFDSIKPILHYMGARVVYCGSSGSGLIAKIANNLILGISMIGVSEGMNLGIKAGLDPKVLHDVINSSTGRCWSSDTYSPVPNIFPNVPSNNDYKGGYNIKLVVKDLALAETTAVNCEVPVPLGATAHQIYRALISNGYGDKDIAAVYKFLKGAD</sequence>
<feature type="domain" description="6-phosphogluconate dehydrogenase NADP-binding" evidence="9">
    <location>
        <begin position="24"/>
        <end position="180"/>
    </location>
</feature>
<evidence type="ECO:0000256" key="1">
    <source>
        <dbReference type="ARBA" id="ARBA00005109"/>
    </source>
</evidence>
<keyword evidence="6" id="KW-0520">NAD</keyword>
<dbReference type="AlphaFoldDB" id="A0AAW1TIW4"/>
<accession>A0AAW1TIW4</accession>
<gene>
    <name evidence="11" type="ORF">WA026_003055</name>
</gene>
<dbReference type="FunFam" id="1.10.1040.10:FF:000006">
    <property type="entry name" value="3-hydroxyisobutyrate dehydrogenase"/>
    <property type="match status" value="1"/>
</dbReference>
<dbReference type="Proteomes" id="UP001431783">
    <property type="component" value="Unassembled WGS sequence"/>
</dbReference>
<dbReference type="GO" id="GO:0050661">
    <property type="term" value="F:NADP binding"/>
    <property type="evidence" value="ECO:0007669"/>
    <property type="project" value="InterPro"/>
</dbReference>
<dbReference type="InterPro" id="IPR008927">
    <property type="entry name" value="6-PGluconate_DH-like_C_sf"/>
</dbReference>
<proteinExistence type="inferred from homology"/>
<dbReference type="Gene3D" id="3.40.50.720">
    <property type="entry name" value="NAD(P)-binding Rossmann-like Domain"/>
    <property type="match status" value="1"/>
</dbReference>
<name>A0AAW1TIW4_9CUCU</name>
<evidence type="ECO:0000256" key="5">
    <source>
        <dbReference type="ARBA" id="ARBA00023002"/>
    </source>
</evidence>
<comment type="similarity">
    <text evidence="2">Belongs to the HIBADH-related family. 3-hydroxyisobutyrate dehydrogenase subfamily.</text>
</comment>
<dbReference type="InterPro" id="IPR036291">
    <property type="entry name" value="NAD(P)-bd_dom_sf"/>
</dbReference>
<dbReference type="Pfam" id="PF03446">
    <property type="entry name" value="NAD_binding_2"/>
    <property type="match status" value="1"/>
</dbReference>
<evidence type="ECO:0000259" key="10">
    <source>
        <dbReference type="Pfam" id="PF14833"/>
    </source>
</evidence>
<dbReference type="Gene3D" id="1.10.1040.10">
    <property type="entry name" value="N-(1-d-carboxylethyl)-l-norvaline Dehydrogenase, domain 2"/>
    <property type="match status" value="1"/>
</dbReference>
<dbReference type="NCBIfam" id="TIGR01692">
    <property type="entry name" value="HIBADH"/>
    <property type="match status" value="1"/>
</dbReference>
<dbReference type="SUPFAM" id="SSF51735">
    <property type="entry name" value="NAD(P)-binding Rossmann-fold domains"/>
    <property type="match status" value="1"/>
</dbReference>
<dbReference type="PANTHER" id="PTHR22981">
    <property type="entry name" value="3-HYDROXYISOBUTYRATE DEHYDROGENASE-RELATED"/>
    <property type="match status" value="1"/>
</dbReference>
<organism evidence="11 12">
    <name type="scientific">Henosepilachna vigintioctopunctata</name>
    <dbReference type="NCBI Taxonomy" id="420089"/>
    <lineage>
        <taxon>Eukaryota</taxon>
        <taxon>Metazoa</taxon>
        <taxon>Ecdysozoa</taxon>
        <taxon>Arthropoda</taxon>
        <taxon>Hexapoda</taxon>
        <taxon>Insecta</taxon>
        <taxon>Pterygota</taxon>
        <taxon>Neoptera</taxon>
        <taxon>Endopterygota</taxon>
        <taxon>Coleoptera</taxon>
        <taxon>Polyphaga</taxon>
        <taxon>Cucujiformia</taxon>
        <taxon>Coccinelloidea</taxon>
        <taxon>Coccinellidae</taxon>
        <taxon>Epilachninae</taxon>
        <taxon>Epilachnini</taxon>
        <taxon>Henosepilachna</taxon>
    </lineage>
</organism>
<dbReference type="GO" id="GO:0005739">
    <property type="term" value="C:mitochondrion"/>
    <property type="evidence" value="ECO:0007669"/>
    <property type="project" value="TreeGrafter"/>
</dbReference>
<dbReference type="SUPFAM" id="SSF48179">
    <property type="entry name" value="6-phosphogluconate dehydrogenase C-terminal domain-like"/>
    <property type="match status" value="1"/>
</dbReference>
<evidence type="ECO:0000313" key="12">
    <source>
        <dbReference type="Proteomes" id="UP001431783"/>
    </source>
</evidence>
<dbReference type="GO" id="GO:0051287">
    <property type="term" value="F:NAD binding"/>
    <property type="evidence" value="ECO:0007669"/>
    <property type="project" value="InterPro"/>
</dbReference>
<evidence type="ECO:0000256" key="6">
    <source>
        <dbReference type="ARBA" id="ARBA00023027"/>
    </source>
</evidence>
<dbReference type="InterPro" id="IPR011548">
    <property type="entry name" value="HIBADH"/>
</dbReference>
<comment type="caution">
    <text evidence="11">The sequence shown here is derived from an EMBL/GenBank/DDBJ whole genome shotgun (WGS) entry which is preliminary data.</text>
</comment>
<reference evidence="11 12" key="1">
    <citation type="submission" date="2023-03" db="EMBL/GenBank/DDBJ databases">
        <title>Genome insight into feeding habits of ladybird beetles.</title>
        <authorList>
            <person name="Li H.-S."/>
            <person name="Huang Y.-H."/>
            <person name="Pang H."/>
        </authorList>
    </citation>
    <scope>NUCLEOTIDE SEQUENCE [LARGE SCALE GENOMIC DNA]</scope>
    <source>
        <strain evidence="11">SYSU_2023b</strain>
        <tissue evidence="11">Whole body</tissue>
    </source>
</reference>
<keyword evidence="12" id="KW-1185">Reference proteome</keyword>
<comment type="catalytic activity">
    <reaction evidence="7">
        <text>3-hydroxy-2-methylpropanoate + NAD(+) = 2-methyl-3-oxopropanoate + NADH + H(+)</text>
        <dbReference type="Rhea" id="RHEA:17681"/>
        <dbReference type="ChEBI" id="CHEBI:11805"/>
        <dbReference type="ChEBI" id="CHEBI:15378"/>
        <dbReference type="ChEBI" id="CHEBI:57540"/>
        <dbReference type="ChEBI" id="CHEBI:57700"/>
        <dbReference type="ChEBI" id="CHEBI:57945"/>
        <dbReference type="EC" id="1.1.1.31"/>
    </reaction>
</comment>
<evidence type="ECO:0000256" key="7">
    <source>
        <dbReference type="ARBA" id="ARBA00049197"/>
    </source>
</evidence>
<dbReference type="EMBL" id="JARQZJ010000001">
    <property type="protein sequence ID" value="KAK9869303.1"/>
    <property type="molecule type" value="Genomic_DNA"/>
</dbReference>
<evidence type="ECO:0000256" key="3">
    <source>
        <dbReference type="ARBA" id="ARBA00012991"/>
    </source>
</evidence>
<dbReference type="InterPro" id="IPR015815">
    <property type="entry name" value="HIBADH-related"/>
</dbReference>
<evidence type="ECO:0000256" key="4">
    <source>
        <dbReference type="ARBA" id="ARBA00022456"/>
    </source>
</evidence>
<dbReference type="EC" id="1.1.1.31" evidence="3"/>
<evidence type="ECO:0000259" key="9">
    <source>
        <dbReference type="Pfam" id="PF03446"/>
    </source>
</evidence>
<evidence type="ECO:0000256" key="2">
    <source>
        <dbReference type="ARBA" id="ARBA00006013"/>
    </source>
</evidence>
<dbReference type="GO" id="GO:0006574">
    <property type="term" value="P:L-valine catabolic process"/>
    <property type="evidence" value="ECO:0007669"/>
    <property type="project" value="TreeGrafter"/>
</dbReference>
<evidence type="ECO:0000313" key="11">
    <source>
        <dbReference type="EMBL" id="KAK9869303.1"/>
    </source>
</evidence>
<dbReference type="InterPro" id="IPR006115">
    <property type="entry name" value="6PGDH_NADP-bd"/>
</dbReference>
<dbReference type="Pfam" id="PF14833">
    <property type="entry name" value="NAD_binding_11"/>
    <property type="match status" value="1"/>
</dbReference>